<gene>
    <name evidence="1" type="ORF">C2G38_2222585</name>
</gene>
<sequence>MDQDDYPTFQYKSEDISDDILECNSIPIAPSSFLFYVIPNESSSSHNIEHLTSSSSSHNLEHFTLSSSSYNLEFSSNNLENFTSPLDNLNDSDSSNTLFYKI</sequence>
<dbReference type="OrthoDB" id="2443773at2759"/>
<keyword evidence="2" id="KW-1185">Reference proteome</keyword>
<dbReference type="Proteomes" id="UP000266673">
    <property type="component" value="Unassembled WGS sequence"/>
</dbReference>
<name>A0A397U2B2_9GLOM</name>
<evidence type="ECO:0000313" key="1">
    <source>
        <dbReference type="EMBL" id="RIB04360.1"/>
    </source>
</evidence>
<proteinExistence type="predicted"/>
<protein>
    <submittedName>
        <fullName evidence="1">Uncharacterized protein</fullName>
    </submittedName>
</protein>
<comment type="caution">
    <text evidence="1">The sequence shown here is derived from an EMBL/GenBank/DDBJ whole genome shotgun (WGS) entry which is preliminary data.</text>
</comment>
<organism evidence="1 2">
    <name type="scientific">Gigaspora rosea</name>
    <dbReference type="NCBI Taxonomy" id="44941"/>
    <lineage>
        <taxon>Eukaryota</taxon>
        <taxon>Fungi</taxon>
        <taxon>Fungi incertae sedis</taxon>
        <taxon>Mucoromycota</taxon>
        <taxon>Glomeromycotina</taxon>
        <taxon>Glomeromycetes</taxon>
        <taxon>Diversisporales</taxon>
        <taxon>Gigasporaceae</taxon>
        <taxon>Gigaspora</taxon>
    </lineage>
</organism>
<evidence type="ECO:0000313" key="2">
    <source>
        <dbReference type="Proteomes" id="UP000266673"/>
    </source>
</evidence>
<dbReference type="AlphaFoldDB" id="A0A397U2B2"/>
<dbReference type="EMBL" id="QKWP01002197">
    <property type="protein sequence ID" value="RIB04360.1"/>
    <property type="molecule type" value="Genomic_DNA"/>
</dbReference>
<reference evidence="1 2" key="1">
    <citation type="submission" date="2018-06" db="EMBL/GenBank/DDBJ databases">
        <title>Comparative genomics reveals the genomic features of Rhizophagus irregularis, R. cerebriforme, R. diaphanum and Gigaspora rosea, and their symbiotic lifestyle signature.</title>
        <authorList>
            <person name="Morin E."/>
            <person name="San Clemente H."/>
            <person name="Chen E.C.H."/>
            <person name="De La Providencia I."/>
            <person name="Hainaut M."/>
            <person name="Kuo A."/>
            <person name="Kohler A."/>
            <person name="Murat C."/>
            <person name="Tang N."/>
            <person name="Roy S."/>
            <person name="Loubradou J."/>
            <person name="Henrissat B."/>
            <person name="Grigoriev I.V."/>
            <person name="Corradi N."/>
            <person name="Roux C."/>
            <person name="Martin F.M."/>
        </authorList>
    </citation>
    <scope>NUCLEOTIDE SEQUENCE [LARGE SCALE GENOMIC DNA]</scope>
    <source>
        <strain evidence="1 2">DAOM 194757</strain>
    </source>
</reference>
<accession>A0A397U2B2</accession>